<proteinExistence type="predicted"/>
<name>A0ABS8VG97_DATST</name>
<comment type="caution">
    <text evidence="1">The sequence shown here is derived from an EMBL/GenBank/DDBJ whole genome shotgun (WGS) entry which is preliminary data.</text>
</comment>
<organism evidence="1 2">
    <name type="scientific">Datura stramonium</name>
    <name type="common">Jimsonweed</name>
    <name type="synonym">Common thornapple</name>
    <dbReference type="NCBI Taxonomy" id="4076"/>
    <lineage>
        <taxon>Eukaryota</taxon>
        <taxon>Viridiplantae</taxon>
        <taxon>Streptophyta</taxon>
        <taxon>Embryophyta</taxon>
        <taxon>Tracheophyta</taxon>
        <taxon>Spermatophyta</taxon>
        <taxon>Magnoliopsida</taxon>
        <taxon>eudicotyledons</taxon>
        <taxon>Gunneridae</taxon>
        <taxon>Pentapetalae</taxon>
        <taxon>asterids</taxon>
        <taxon>lamiids</taxon>
        <taxon>Solanales</taxon>
        <taxon>Solanaceae</taxon>
        <taxon>Solanoideae</taxon>
        <taxon>Datureae</taxon>
        <taxon>Datura</taxon>
    </lineage>
</organism>
<sequence>MSLLVYDSYTSAGHNAAVSDVASFSIMIPIFLKLSDFNEKRKDIDFSCFSSDFDIGSTMKLRVSMLNDSLPHQ</sequence>
<accession>A0ABS8VG97</accession>
<evidence type="ECO:0000313" key="2">
    <source>
        <dbReference type="Proteomes" id="UP000823775"/>
    </source>
</evidence>
<evidence type="ECO:0000313" key="1">
    <source>
        <dbReference type="EMBL" id="MCD9646310.1"/>
    </source>
</evidence>
<dbReference type="Proteomes" id="UP000823775">
    <property type="component" value="Unassembled WGS sequence"/>
</dbReference>
<reference evidence="1 2" key="1">
    <citation type="journal article" date="2021" name="BMC Genomics">
        <title>Datura genome reveals duplications of psychoactive alkaloid biosynthetic genes and high mutation rate following tissue culture.</title>
        <authorList>
            <person name="Rajewski A."/>
            <person name="Carter-House D."/>
            <person name="Stajich J."/>
            <person name="Litt A."/>
        </authorList>
    </citation>
    <scope>NUCLEOTIDE SEQUENCE [LARGE SCALE GENOMIC DNA]</scope>
    <source>
        <strain evidence="1">AR-01</strain>
    </source>
</reference>
<dbReference type="EMBL" id="JACEIK010004750">
    <property type="protein sequence ID" value="MCD9646310.1"/>
    <property type="molecule type" value="Genomic_DNA"/>
</dbReference>
<protein>
    <submittedName>
        <fullName evidence="1">Uncharacterized protein</fullName>
    </submittedName>
</protein>
<feature type="non-terminal residue" evidence="1">
    <location>
        <position position="73"/>
    </location>
</feature>
<keyword evidence="2" id="KW-1185">Reference proteome</keyword>
<gene>
    <name evidence="1" type="ORF">HAX54_036075</name>
</gene>